<dbReference type="EMBL" id="CAJVPY010057056">
    <property type="protein sequence ID" value="CAG8818812.1"/>
    <property type="molecule type" value="Genomic_DNA"/>
</dbReference>
<dbReference type="Proteomes" id="UP000789405">
    <property type="component" value="Unassembled WGS sequence"/>
</dbReference>
<accession>A0A9N9K9K1</accession>
<gene>
    <name evidence="1" type="ORF">DERYTH_LOCUS26679</name>
</gene>
<proteinExistence type="predicted"/>
<protein>
    <submittedName>
        <fullName evidence="1">19111_t:CDS:1</fullName>
    </submittedName>
</protein>
<comment type="caution">
    <text evidence="1">The sequence shown here is derived from an EMBL/GenBank/DDBJ whole genome shotgun (WGS) entry which is preliminary data.</text>
</comment>
<name>A0A9N9K9K1_9GLOM</name>
<dbReference type="AlphaFoldDB" id="A0A9N9K9K1"/>
<keyword evidence="2" id="KW-1185">Reference proteome</keyword>
<evidence type="ECO:0000313" key="1">
    <source>
        <dbReference type="EMBL" id="CAG8818812.1"/>
    </source>
</evidence>
<evidence type="ECO:0000313" key="2">
    <source>
        <dbReference type="Proteomes" id="UP000789405"/>
    </source>
</evidence>
<feature type="non-terminal residue" evidence="1">
    <location>
        <position position="138"/>
    </location>
</feature>
<sequence length="138" mass="16107">TELVKLIEQKSKQNLLNEHENEFRDKIVENELSNDFESIKFKGNDDVNIGCEIKDVKFIRFMDVKNNTKGYEKVNRWEIERNKLKKKRGLDTKLTLIILPDKESSDKAKKNNEDADLENLIDCLLGNLKNLNTQIKGN</sequence>
<organism evidence="1 2">
    <name type="scientific">Dentiscutata erythropus</name>
    <dbReference type="NCBI Taxonomy" id="1348616"/>
    <lineage>
        <taxon>Eukaryota</taxon>
        <taxon>Fungi</taxon>
        <taxon>Fungi incertae sedis</taxon>
        <taxon>Mucoromycota</taxon>
        <taxon>Glomeromycotina</taxon>
        <taxon>Glomeromycetes</taxon>
        <taxon>Diversisporales</taxon>
        <taxon>Gigasporaceae</taxon>
        <taxon>Dentiscutata</taxon>
    </lineage>
</organism>
<reference evidence="1" key="1">
    <citation type="submission" date="2021-06" db="EMBL/GenBank/DDBJ databases">
        <authorList>
            <person name="Kallberg Y."/>
            <person name="Tangrot J."/>
            <person name="Rosling A."/>
        </authorList>
    </citation>
    <scope>NUCLEOTIDE SEQUENCE</scope>
    <source>
        <strain evidence="1">MA453B</strain>
    </source>
</reference>